<dbReference type="EC" id="2.7.11.1" evidence="1"/>
<name>A0ABW2X0E5_9ACTN</name>
<dbReference type="InterPro" id="IPR000719">
    <property type="entry name" value="Prot_kinase_dom"/>
</dbReference>
<dbReference type="Gene3D" id="3.30.200.20">
    <property type="entry name" value="Phosphorylase Kinase, domain 1"/>
    <property type="match status" value="1"/>
</dbReference>
<feature type="domain" description="Protein kinase" evidence="7">
    <location>
        <begin position="5"/>
        <end position="265"/>
    </location>
</feature>
<feature type="compositionally biased region" description="Basic and acidic residues" evidence="6">
    <location>
        <begin position="323"/>
        <end position="392"/>
    </location>
</feature>
<keyword evidence="4 8" id="KW-0418">Kinase</keyword>
<evidence type="ECO:0000256" key="1">
    <source>
        <dbReference type="ARBA" id="ARBA00012513"/>
    </source>
</evidence>
<evidence type="ECO:0000259" key="7">
    <source>
        <dbReference type="PROSITE" id="PS50011"/>
    </source>
</evidence>
<evidence type="ECO:0000313" key="9">
    <source>
        <dbReference type="Proteomes" id="UP001596915"/>
    </source>
</evidence>
<proteinExistence type="predicted"/>
<evidence type="ECO:0000256" key="6">
    <source>
        <dbReference type="SAM" id="MobiDB-lite"/>
    </source>
</evidence>
<feature type="region of interest" description="Disordered" evidence="6">
    <location>
        <begin position="295"/>
        <end position="427"/>
    </location>
</feature>
<dbReference type="EMBL" id="JBHTGL010000008">
    <property type="protein sequence ID" value="MFD0625313.1"/>
    <property type="molecule type" value="Genomic_DNA"/>
</dbReference>
<dbReference type="GO" id="GO:0004674">
    <property type="term" value="F:protein serine/threonine kinase activity"/>
    <property type="evidence" value="ECO:0007669"/>
    <property type="project" value="UniProtKB-EC"/>
</dbReference>
<dbReference type="InterPro" id="IPR050660">
    <property type="entry name" value="NEK_Ser/Thr_kinase"/>
</dbReference>
<dbReference type="Gene3D" id="1.10.510.10">
    <property type="entry name" value="Transferase(Phosphotransferase) domain 1"/>
    <property type="match status" value="1"/>
</dbReference>
<dbReference type="Proteomes" id="UP001596915">
    <property type="component" value="Unassembled WGS sequence"/>
</dbReference>
<feature type="region of interest" description="Disordered" evidence="6">
    <location>
        <begin position="451"/>
        <end position="523"/>
    </location>
</feature>
<dbReference type="PROSITE" id="PS50011">
    <property type="entry name" value="PROTEIN_KINASE_DOM"/>
    <property type="match status" value="1"/>
</dbReference>
<evidence type="ECO:0000256" key="2">
    <source>
        <dbReference type="ARBA" id="ARBA00022679"/>
    </source>
</evidence>
<keyword evidence="3" id="KW-0547">Nucleotide-binding</keyword>
<dbReference type="SUPFAM" id="SSF56112">
    <property type="entry name" value="Protein kinase-like (PK-like)"/>
    <property type="match status" value="1"/>
</dbReference>
<sequence>MLGPYRLIGRLSSGGMGRIYLARSGARSDGRGSGELVAVKTLLAEGEVSDIDRRRFAREVSLAQRVDSAHTARVREADPGAERPWMAIEYIAAPPLSELVRACGVLPASAVRWVAAGTAKALVALHGAGIVHRDVKPQNVLLPLDGPRLIDFGISHANDLTRTSLTLGTIAFTSPEQARGEPSTAASDMYSLGATLFMLASGRPPYSRDGDTLRLLARVQRGELDLGGLPKELVETVRPCLAADPGQRPAPAELLARFRRDQAGLPATDSGVRWLPPKWSALIGEYAAQGQALASGRPFDPAAGSDDQPTGMVPPPGPTRMYTADREAQLRERERAARERERAAKEHERAERERAEKRAAREQAEREQAERAAQERAARERAQRERAERERAQQAARARAGGAQARAASPTPGATRPTPAPAASSGGSSGWGWLIAVAAVIALLFWQPWDTSGSGSASGGSRSGATGSGAVTSGNDLGTHTDGSDTGSDSTSNSNSTYGSGSGAEESSPTPTPTPTPTPDTTDRAFAAVRAGDCLDVYNDGHDNMSARAPVRVGCRASNAYMHVNRVSTTTGAGSSCDSGPGFTWWRKSGADGVERTLCLDRVYQVGQCFPAQVKGATNADLTVVWGCGASTVPRAGQSILRITGYYRAPAAGTNWTCPAGRGERFWYWPVNNGRSIICASAA</sequence>
<keyword evidence="2 8" id="KW-0808">Transferase</keyword>
<accession>A0ABW2X0E5</accession>
<dbReference type="PANTHER" id="PTHR43671">
    <property type="entry name" value="SERINE/THREONINE-PROTEIN KINASE NEK"/>
    <property type="match status" value="1"/>
</dbReference>
<keyword evidence="9" id="KW-1185">Reference proteome</keyword>
<evidence type="ECO:0000256" key="3">
    <source>
        <dbReference type="ARBA" id="ARBA00022741"/>
    </source>
</evidence>
<evidence type="ECO:0000256" key="5">
    <source>
        <dbReference type="ARBA" id="ARBA00022840"/>
    </source>
</evidence>
<dbReference type="InterPro" id="IPR011009">
    <property type="entry name" value="Kinase-like_dom_sf"/>
</dbReference>
<dbReference type="PANTHER" id="PTHR43671:SF13">
    <property type="entry name" value="SERINE_THREONINE-PROTEIN KINASE NEK2"/>
    <property type="match status" value="1"/>
</dbReference>
<protein>
    <recommendedName>
        <fullName evidence="1">non-specific serine/threonine protein kinase</fullName>
        <ecNumber evidence="1">2.7.11.1</ecNumber>
    </recommendedName>
</protein>
<feature type="compositionally biased region" description="Low complexity" evidence="6">
    <location>
        <begin position="463"/>
        <end position="499"/>
    </location>
</feature>
<dbReference type="InterPro" id="IPR008271">
    <property type="entry name" value="Ser/Thr_kinase_AS"/>
</dbReference>
<reference evidence="9" key="1">
    <citation type="journal article" date="2019" name="Int. J. Syst. Evol. Microbiol.">
        <title>The Global Catalogue of Microorganisms (GCM) 10K type strain sequencing project: providing services to taxonomists for standard genome sequencing and annotation.</title>
        <authorList>
            <consortium name="The Broad Institute Genomics Platform"/>
            <consortium name="The Broad Institute Genome Sequencing Center for Infectious Disease"/>
            <person name="Wu L."/>
            <person name="Ma J."/>
        </authorList>
    </citation>
    <scope>NUCLEOTIDE SEQUENCE [LARGE SCALE GENOMIC DNA]</scope>
    <source>
        <strain evidence="9">JCM 12607</strain>
    </source>
</reference>
<gene>
    <name evidence="8" type="ORF">ACFQ2K_23755</name>
</gene>
<dbReference type="SMART" id="SM00220">
    <property type="entry name" value="S_TKc"/>
    <property type="match status" value="1"/>
</dbReference>
<evidence type="ECO:0000313" key="8">
    <source>
        <dbReference type="EMBL" id="MFD0625313.1"/>
    </source>
</evidence>
<dbReference type="Pfam" id="PF00069">
    <property type="entry name" value="Pkinase"/>
    <property type="match status" value="1"/>
</dbReference>
<dbReference type="CDD" id="cd14014">
    <property type="entry name" value="STKc_PknB_like"/>
    <property type="match status" value="1"/>
</dbReference>
<feature type="compositionally biased region" description="Low complexity" evidence="6">
    <location>
        <begin position="393"/>
        <end position="427"/>
    </location>
</feature>
<dbReference type="PROSITE" id="PS00108">
    <property type="entry name" value="PROTEIN_KINASE_ST"/>
    <property type="match status" value="1"/>
</dbReference>
<evidence type="ECO:0000256" key="4">
    <source>
        <dbReference type="ARBA" id="ARBA00022777"/>
    </source>
</evidence>
<keyword evidence="5" id="KW-0067">ATP-binding</keyword>
<organism evidence="8 9">
    <name type="scientific">Streptomyces sanglieri</name>
    <dbReference type="NCBI Taxonomy" id="193460"/>
    <lineage>
        <taxon>Bacteria</taxon>
        <taxon>Bacillati</taxon>
        <taxon>Actinomycetota</taxon>
        <taxon>Actinomycetes</taxon>
        <taxon>Kitasatosporales</taxon>
        <taxon>Streptomycetaceae</taxon>
        <taxon>Streptomyces</taxon>
    </lineage>
</organism>
<comment type="caution">
    <text evidence="8">The sequence shown here is derived from an EMBL/GenBank/DDBJ whole genome shotgun (WGS) entry which is preliminary data.</text>
</comment>